<dbReference type="EMBL" id="FQVU01000002">
    <property type="protein sequence ID" value="SHG27930.1"/>
    <property type="molecule type" value="Genomic_DNA"/>
</dbReference>
<reference evidence="1 2" key="1">
    <citation type="submission" date="2016-11" db="EMBL/GenBank/DDBJ databases">
        <authorList>
            <person name="Jaros S."/>
            <person name="Januszkiewicz K."/>
            <person name="Wedrychowicz H."/>
        </authorList>
    </citation>
    <scope>NUCLEOTIDE SEQUENCE [LARGE SCALE GENOMIC DNA]</scope>
    <source>
        <strain evidence="1 2">DSM 45627</strain>
    </source>
</reference>
<evidence type="ECO:0000313" key="1">
    <source>
        <dbReference type="EMBL" id="SHG27930.1"/>
    </source>
</evidence>
<proteinExistence type="predicted"/>
<accession>A0A1M5IJ40</accession>
<name>A0A1M5IJ40_9ACTN</name>
<dbReference type="Proteomes" id="UP000186132">
    <property type="component" value="Unassembled WGS sequence"/>
</dbReference>
<protein>
    <submittedName>
        <fullName evidence="1">Uncharacterized protein</fullName>
    </submittedName>
</protein>
<keyword evidence="2" id="KW-1185">Reference proteome</keyword>
<evidence type="ECO:0000313" key="2">
    <source>
        <dbReference type="Proteomes" id="UP000186132"/>
    </source>
</evidence>
<sequence>MTYSLVNMPVLGFDLCRLSGGTALAEILLRALELDERALHELATAPRPPRRRPGQAPALAGALRELRAWQDDPGSPVASTRTVHMLERSMIGDFDGLVRLVRDDILSWTWSEAGSVRWQLPDAVGAVDVLADAMARVYGQAERDGATAVAPYDPRSYPPPAVLTRPLTADDVELGPCGPAVRALLARIAGMSRRQADALRAASGGNGSRTHWAAAVHDASWAVYLTDRLRPAAAAQLLAVRAFAAAGFTPRDGAYGVWNAVSGAVQATVVGDLVSSETAELLGDSCDKAFAAA</sequence>
<dbReference type="STRING" id="1206085.SAMN05443575_1901"/>
<gene>
    <name evidence="1" type="ORF">SAMN05443575_1901</name>
</gene>
<dbReference type="RefSeq" id="WP_073388992.1">
    <property type="nucleotide sequence ID" value="NZ_FQVU01000002.1"/>
</dbReference>
<dbReference type="OrthoDB" id="3782200at2"/>
<organism evidence="1 2">
    <name type="scientific">Jatrophihabitans endophyticus</name>
    <dbReference type="NCBI Taxonomy" id="1206085"/>
    <lineage>
        <taxon>Bacteria</taxon>
        <taxon>Bacillati</taxon>
        <taxon>Actinomycetota</taxon>
        <taxon>Actinomycetes</taxon>
        <taxon>Jatrophihabitantales</taxon>
        <taxon>Jatrophihabitantaceae</taxon>
        <taxon>Jatrophihabitans</taxon>
    </lineage>
</organism>
<dbReference type="AlphaFoldDB" id="A0A1M5IJ40"/>